<gene>
    <name evidence="1" type="ORF">AFUS01_LOCUS16361</name>
</gene>
<evidence type="ECO:0000313" key="2">
    <source>
        <dbReference type="Proteomes" id="UP000708208"/>
    </source>
</evidence>
<dbReference type="Proteomes" id="UP000708208">
    <property type="component" value="Unassembled WGS sequence"/>
</dbReference>
<feature type="non-terminal residue" evidence="1">
    <location>
        <position position="1"/>
    </location>
</feature>
<name>A0A8J2KKE0_9HEXA</name>
<sequence>KTGIACENFYGFFRTTVLLLAETDPSEQSGESLQGFSGEMPFCLHKQCWSEFKQRFVRLEKPELTE</sequence>
<evidence type="ECO:0000313" key="1">
    <source>
        <dbReference type="EMBL" id="CAG7727525.1"/>
    </source>
</evidence>
<accession>A0A8J2KKE0</accession>
<comment type="caution">
    <text evidence="1">The sequence shown here is derived from an EMBL/GenBank/DDBJ whole genome shotgun (WGS) entry which is preliminary data.</text>
</comment>
<protein>
    <submittedName>
        <fullName evidence="1">Uncharacterized protein</fullName>
    </submittedName>
</protein>
<organism evidence="1 2">
    <name type="scientific">Allacma fusca</name>
    <dbReference type="NCBI Taxonomy" id="39272"/>
    <lineage>
        <taxon>Eukaryota</taxon>
        <taxon>Metazoa</taxon>
        <taxon>Ecdysozoa</taxon>
        <taxon>Arthropoda</taxon>
        <taxon>Hexapoda</taxon>
        <taxon>Collembola</taxon>
        <taxon>Symphypleona</taxon>
        <taxon>Sminthuridae</taxon>
        <taxon>Allacma</taxon>
    </lineage>
</organism>
<proteinExistence type="predicted"/>
<keyword evidence="2" id="KW-1185">Reference proteome</keyword>
<dbReference type="AlphaFoldDB" id="A0A8J2KKE0"/>
<dbReference type="EMBL" id="CAJVCH010149762">
    <property type="protein sequence ID" value="CAG7727525.1"/>
    <property type="molecule type" value="Genomic_DNA"/>
</dbReference>
<reference evidence="1" key="1">
    <citation type="submission" date="2021-06" db="EMBL/GenBank/DDBJ databases">
        <authorList>
            <person name="Hodson N. C."/>
            <person name="Mongue J. A."/>
            <person name="Jaron S. K."/>
        </authorList>
    </citation>
    <scope>NUCLEOTIDE SEQUENCE</scope>
</reference>